<dbReference type="Gene3D" id="3.10.105.10">
    <property type="entry name" value="Dipeptide-binding Protein, Domain 3"/>
    <property type="match status" value="1"/>
</dbReference>
<dbReference type="Gene3D" id="3.90.76.10">
    <property type="entry name" value="Dipeptide-binding Protein, Domain 1"/>
    <property type="match status" value="1"/>
</dbReference>
<proteinExistence type="inferred from homology"/>
<evidence type="ECO:0000256" key="3">
    <source>
        <dbReference type="ARBA" id="ARBA00022729"/>
    </source>
</evidence>
<dbReference type="RefSeq" id="WP_146507382.1">
    <property type="nucleotide sequence ID" value="NZ_SIHI01000001.1"/>
</dbReference>
<dbReference type="EMBL" id="SIHI01000001">
    <property type="protein sequence ID" value="TWT57560.1"/>
    <property type="molecule type" value="Genomic_DNA"/>
</dbReference>
<feature type="domain" description="Solute-binding protein family 5" evidence="4">
    <location>
        <begin position="210"/>
        <end position="580"/>
    </location>
</feature>
<name>A0A5C5X3X3_9PLAN</name>
<dbReference type="InterPro" id="IPR000914">
    <property type="entry name" value="SBP_5_dom"/>
</dbReference>
<dbReference type="OrthoDB" id="48318at2"/>
<evidence type="ECO:0000313" key="6">
    <source>
        <dbReference type="Proteomes" id="UP000317243"/>
    </source>
</evidence>
<dbReference type="AlphaFoldDB" id="A0A5C5X3X3"/>
<accession>A0A5C5X3X3</accession>
<keyword evidence="3" id="KW-0732">Signal</keyword>
<keyword evidence="6" id="KW-1185">Reference proteome</keyword>
<dbReference type="PROSITE" id="PS51257">
    <property type="entry name" value="PROKAR_LIPOPROTEIN"/>
    <property type="match status" value="1"/>
</dbReference>
<dbReference type="GO" id="GO:0015833">
    <property type="term" value="P:peptide transport"/>
    <property type="evidence" value="ECO:0007669"/>
    <property type="project" value="TreeGrafter"/>
</dbReference>
<dbReference type="SUPFAM" id="SSF53850">
    <property type="entry name" value="Periplasmic binding protein-like II"/>
    <property type="match status" value="1"/>
</dbReference>
<dbReference type="Proteomes" id="UP000317243">
    <property type="component" value="Unassembled WGS sequence"/>
</dbReference>
<keyword evidence="2" id="KW-0813">Transport</keyword>
<evidence type="ECO:0000256" key="1">
    <source>
        <dbReference type="ARBA" id="ARBA00005695"/>
    </source>
</evidence>
<reference evidence="5 6" key="1">
    <citation type="submission" date="2019-02" db="EMBL/GenBank/DDBJ databases">
        <title>Deep-cultivation of Planctomycetes and their phenomic and genomic characterization uncovers novel biology.</title>
        <authorList>
            <person name="Wiegand S."/>
            <person name="Jogler M."/>
            <person name="Boedeker C."/>
            <person name="Pinto D."/>
            <person name="Vollmers J."/>
            <person name="Rivas-Marin E."/>
            <person name="Kohn T."/>
            <person name="Peeters S.H."/>
            <person name="Heuer A."/>
            <person name="Rast P."/>
            <person name="Oberbeckmann S."/>
            <person name="Bunk B."/>
            <person name="Jeske O."/>
            <person name="Meyerdierks A."/>
            <person name="Storesund J.E."/>
            <person name="Kallscheuer N."/>
            <person name="Luecker S."/>
            <person name="Lage O.M."/>
            <person name="Pohl T."/>
            <person name="Merkel B.J."/>
            <person name="Hornburger P."/>
            <person name="Mueller R.-W."/>
            <person name="Bruemmer F."/>
            <person name="Labrenz M."/>
            <person name="Spormann A.M."/>
            <person name="Op Den Camp H."/>
            <person name="Overmann J."/>
            <person name="Amann R."/>
            <person name="Jetten M.S.M."/>
            <person name="Mascher T."/>
            <person name="Medema M.H."/>
            <person name="Devos D.P."/>
            <person name="Kaster A.-K."/>
            <person name="Ovreas L."/>
            <person name="Rohde M."/>
            <person name="Galperin M.Y."/>
            <person name="Jogler C."/>
        </authorList>
    </citation>
    <scope>NUCLEOTIDE SEQUENCE [LARGE SCALE GENOMIC DNA]</scope>
    <source>
        <strain evidence="5 6">KOR42</strain>
    </source>
</reference>
<dbReference type="Gene3D" id="3.40.190.10">
    <property type="entry name" value="Periplasmic binding protein-like II"/>
    <property type="match status" value="1"/>
</dbReference>
<dbReference type="GO" id="GO:1904680">
    <property type="term" value="F:peptide transmembrane transporter activity"/>
    <property type="evidence" value="ECO:0007669"/>
    <property type="project" value="TreeGrafter"/>
</dbReference>
<protein>
    <submittedName>
        <fullName evidence="5">Oligopeptide-binding protein AppA</fullName>
    </submittedName>
</protein>
<comment type="similarity">
    <text evidence="1">Belongs to the bacterial solute-binding protein 5 family.</text>
</comment>
<evidence type="ECO:0000259" key="4">
    <source>
        <dbReference type="Pfam" id="PF00496"/>
    </source>
</evidence>
<dbReference type="PANTHER" id="PTHR30290:SF9">
    <property type="entry name" value="OLIGOPEPTIDE-BINDING PROTEIN APPA"/>
    <property type="match status" value="1"/>
</dbReference>
<organism evidence="5 6">
    <name type="scientific">Thalassoglobus neptunius</name>
    <dbReference type="NCBI Taxonomy" id="1938619"/>
    <lineage>
        <taxon>Bacteria</taxon>
        <taxon>Pseudomonadati</taxon>
        <taxon>Planctomycetota</taxon>
        <taxon>Planctomycetia</taxon>
        <taxon>Planctomycetales</taxon>
        <taxon>Planctomycetaceae</taxon>
        <taxon>Thalassoglobus</taxon>
    </lineage>
</organism>
<dbReference type="PANTHER" id="PTHR30290">
    <property type="entry name" value="PERIPLASMIC BINDING COMPONENT OF ABC TRANSPORTER"/>
    <property type="match status" value="1"/>
</dbReference>
<evidence type="ECO:0000313" key="5">
    <source>
        <dbReference type="EMBL" id="TWT57560.1"/>
    </source>
</evidence>
<dbReference type="InterPro" id="IPR039424">
    <property type="entry name" value="SBP_5"/>
</dbReference>
<dbReference type="Pfam" id="PF00496">
    <property type="entry name" value="SBP_bac_5"/>
    <property type="match status" value="1"/>
</dbReference>
<sequence length="677" mass="78429">MHSRLASNSLRVFLCFSVMFASGCPKAPNYREVLENQEKQEEQLRTLLGEMKEELKSELIAELRSEFADGSISSGAIAASEPEQVFDPPATLDELDQQVTWVDSPVIDSLELYREYLKDHPPEVSVEEALKLKNDSDENNEKILSSLGQLYATDEDADFSTEIVRHLPSEVKSLNPLMQSSTVEGDVVGMIGLGFFSFDWNMDPFAVAEYVDSWQTSEDMRFDKVVIRDDITWSDGTPVSAYDVEFSYHTILDEEIPIPAVRTGMDDILGIKAYDERTFVIFHKHSLATNVWNCNFPIIPKHVYEETIKDDKTMADSDEHIKLEQKPVCGGPYIVKSRSKSEIVLERRDDWYMHNGEQVRRKPHFKTVRFKVITDPNTQLLALNRGDIDDLELQPAQWVNQTTEPEFYRLNTKVRGTQWVYYFFGWNMKTPYFSDLRVRKAMAYAVDYDYILNTLLYGLWPACSSEFHPDSWMGPEEPRAPYKQDLKKAVALLEEAGWKDTDQDGIRDKVVNGKKIPFQFTMLTPNQPWRVDVCNSLSTTLQRIGVKCNVMPTEFTVVQDKTSKHEFQALFGGWGTGTDPWTTENIFKTDEGRNYVQYSNKRVDELFDKAKVELDRDVRAEYYREIDEILWEEQPYCWLFYRGAFYAYNKRLRGYKFSPRGPYHYSPGFDSIWATAQ</sequence>
<gene>
    <name evidence="5" type="primary">appA</name>
    <name evidence="5" type="ORF">KOR42_09210</name>
</gene>
<evidence type="ECO:0000256" key="2">
    <source>
        <dbReference type="ARBA" id="ARBA00022448"/>
    </source>
</evidence>
<comment type="caution">
    <text evidence="5">The sequence shown here is derived from an EMBL/GenBank/DDBJ whole genome shotgun (WGS) entry which is preliminary data.</text>
</comment>